<dbReference type="InterPro" id="IPR011146">
    <property type="entry name" value="HIT-like"/>
</dbReference>
<evidence type="ECO:0000313" key="5">
    <source>
        <dbReference type="EMBL" id="KAK9760650.1"/>
    </source>
</evidence>
<sequence>MTVTLKSHLGCPFCNIASGNEKDTLLVYDDLEVCAFQYPNPDSDNHFIVLSKVHIPDYNSLTEQDIDLLEKMQTVGGRLLNQVIEPGTPIRMGFLPKSLSPVNHLHMHCLALPLTCGWMRRLLYKPLIFFDSKDLIGEVKESCYNL</sequence>
<accession>A0ABR2WGK1</accession>
<dbReference type="Pfam" id="PF11969">
    <property type="entry name" value="DcpS_C"/>
    <property type="match status" value="1"/>
</dbReference>
<comment type="caution">
    <text evidence="5">The sequence shown here is derived from an EMBL/GenBank/DDBJ whole genome shotgun (WGS) entry which is preliminary data.</text>
</comment>
<evidence type="ECO:0000256" key="3">
    <source>
        <dbReference type="PROSITE-ProRule" id="PRU00464"/>
    </source>
</evidence>
<name>A0ABR2WGK1_9FUNG</name>
<proteinExistence type="predicted"/>
<evidence type="ECO:0000313" key="6">
    <source>
        <dbReference type="Proteomes" id="UP001479436"/>
    </source>
</evidence>
<dbReference type="Gene3D" id="3.30.428.10">
    <property type="entry name" value="HIT-like"/>
    <property type="match status" value="1"/>
</dbReference>
<dbReference type="InterPro" id="IPR036265">
    <property type="entry name" value="HIT-like_sf"/>
</dbReference>
<feature type="domain" description="HIT" evidence="4">
    <location>
        <begin position="12"/>
        <end position="121"/>
    </location>
</feature>
<dbReference type="PROSITE" id="PS51084">
    <property type="entry name" value="HIT_2"/>
    <property type="match status" value="1"/>
</dbReference>
<gene>
    <name evidence="5" type="ORF">K7432_015122</name>
</gene>
<dbReference type="SUPFAM" id="SSF54197">
    <property type="entry name" value="HIT-like"/>
    <property type="match status" value="1"/>
</dbReference>
<dbReference type="PANTHER" id="PTHR12486">
    <property type="entry name" value="APRATAXIN-RELATED"/>
    <property type="match status" value="1"/>
</dbReference>
<evidence type="ECO:0000256" key="2">
    <source>
        <dbReference type="ARBA" id="ARBA00022801"/>
    </source>
</evidence>
<keyword evidence="6" id="KW-1185">Reference proteome</keyword>
<evidence type="ECO:0000259" key="4">
    <source>
        <dbReference type="PROSITE" id="PS51084"/>
    </source>
</evidence>
<evidence type="ECO:0000256" key="1">
    <source>
        <dbReference type="ARBA" id="ARBA00022741"/>
    </source>
</evidence>
<organism evidence="5 6">
    <name type="scientific">Basidiobolus ranarum</name>
    <dbReference type="NCBI Taxonomy" id="34480"/>
    <lineage>
        <taxon>Eukaryota</taxon>
        <taxon>Fungi</taxon>
        <taxon>Fungi incertae sedis</taxon>
        <taxon>Zoopagomycota</taxon>
        <taxon>Entomophthoromycotina</taxon>
        <taxon>Basidiobolomycetes</taxon>
        <taxon>Basidiobolales</taxon>
        <taxon>Basidiobolaceae</taxon>
        <taxon>Basidiobolus</taxon>
    </lineage>
</organism>
<protein>
    <recommendedName>
        <fullName evidence="4">HIT domain-containing protein</fullName>
    </recommendedName>
</protein>
<keyword evidence="2" id="KW-0378">Hydrolase</keyword>
<dbReference type="PANTHER" id="PTHR12486:SF5">
    <property type="entry name" value="ADENOSINE 5'-MONOPHOSPHORAMIDASE HINT3"/>
    <property type="match status" value="1"/>
</dbReference>
<feature type="short sequence motif" description="Histidine triad motif" evidence="3">
    <location>
        <begin position="104"/>
        <end position="108"/>
    </location>
</feature>
<keyword evidence="1" id="KW-0547">Nucleotide-binding</keyword>
<dbReference type="EMBL" id="JASJQH010001934">
    <property type="protein sequence ID" value="KAK9760650.1"/>
    <property type="molecule type" value="Genomic_DNA"/>
</dbReference>
<dbReference type="Proteomes" id="UP001479436">
    <property type="component" value="Unassembled WGS sequence"/>
</dbReference>
<reference evidence="5 6" key="1">
    <citation type="submission" date="2023-04" db="EMBL/GenBank/DDBJ databases">
        <title>Genome of Basidiobolus ranarum AG-B5.</title>
        <authorList>
            <person name="Stajich J.E."/>
            <person name="Carter-House D."/>
            <person name="Gryganskyi A."/>
        </authorList>
    </citation>
    <scope>NUCLEOTIDE SEQUENCE [LARGE SCALE GENOMIC DNA]</scope>
    <source>
        <strain evidence="5 6">AG-B5</strain>
    </source>
</reference>